<feature type="region of interest" description="Disordered" evidence="1">
    <location>
        <begin position="1"/>
        <end position="81"/>
    </location>
</feature>
<dbReference type="Proteomes" id="UP001150941">
    <property type="component" value="Unassembled WGS sequence"/>
</dbReference>
<keyword evidence="4" id="KW-1185">Reference proteome</keyword>
<dbReference type="PANTHER" id="PTHR28147:SF1">
    <property type="entry name" value="N-GLYCOSYLATION PROTEIN EOS1"/>
    <property type="match status" value="1"/>
</dbReference>
<feature type="compositionally biased region" description="Pro residues" evidence="1">
    <location>
        <begin position="57"/>
        <end position="71"/>
    </location>
</feature>
<evidence type="ECO:0008006" key="5">
    <source>
        <dbReference type="Google" id="ProtNLM"/>
    </source>
</evidence>
<evidence type="ECO:0000256" key="1">
    <source>
        <dbReference type="SAM" id="MobiDB-lite"/>
    </source>
</evidence>
<dbReference type="GeneID" id="83205670"/>
<dbReference type="GO" id="GO:0005789">
    <property type="term" value="C:endoplasmic reticulum membrane"/>
    <property type="evidence" value="ECO:0007669"/>
    <property type="project" value="InterPro"/>
</dbReference>
<dbReference type="GO" id="GO:0034599">
    <property type="term" value="P:cellular response to oxidative stress"/>
    <property type="evidence" value="ECO:0007669"/>
    <property type="project" value="InterPro"/>
</dbReference>
<protein>
    <recommendedName>
        <fullName evidence="5">N-glycosylation protein EOS1</fullName>
    </recommendedName>
</protein>
<comment type="caution">
    <text evidence="3">The sequence shown here is derived from an EMBL/GenBank/DDBJ whole genome shotgun (WGS) entry which is preliminary data.</text>
</comment>
<keyword evidence="2" id="KW-0472">Membrane</keyword>
<evidence type="ECO:0000313" key="3">
    <source>
        <dbReference type="EMBL" id="KAJ5219867.1"/>
    </source>
</evidence>
<dbReference type="AlphaFoldDB" id="A0A9W9NH44"/>
<evidence type="ECO:0000313" key="4">
    <source>
        <dbReference type="Proteomes" id="UP001150941"/>
    </source>
</evidence>
<dbReference type="Pfam" id="PF12326">
    <property type="entry name" value="EOS1"/>
    <property type="match status" value="1"/>
</dbReference>
<organism evidence="3 4">
    <name type="scientific">Penicillium chermesinum</name>
    <dbReference type="NCBI Taxonomy" id="63820"/>
    <lineage>
        <taxon>Eukaryota</taxon>
        <taxon>Fungi</taxon>
        <taxon>Dikarya</taxon>
        <taxon>Ascomycota</taxon>
        <taxon>Pezizomycotina</taxon>
        <taxon>Eurotiomycetes</taxon>
        <taxon>Eurotiomycetidae</taxon>
        <taxon>Eurotiales</taxon>
        <taxon>Aspergillaceae</taxon>
        <taxon>Penicillium</taxon>
    </lineage>
</organism>
<dbReference type="EMBL" id="JAPQKS010000007">
    <property type="protein sequence ID" value="KAJ5219867.1"/>
    <property type="molecule type" value="Genomic_DNA"/>
</dbReference>
<dbReference type="OrthoDB" id="2139606at2759"/>
<dbReference type="GO" id="GO:0006487">
    <property type="term" value="P:protein N-linked glycosylation"/>
    <property type="evidence" value="ECO:0007669"/>
    <property type="project" value="TreeGrafter"/>
</dbReference>
<evidence type="ECO:0000256" key="2">
    <source>
        <dbReference type="SAM" id="Phobius"/>
    </source>
</evidence>
<dbReference type="RefSeq" id="XP_058326697.1">
    <property type="nucleotide sequence ID" value="XM_058478367.1"/>
</dbReference>
<dbReference type="PANTHER" id="PTHR28147">
    <property type="entry name" value="N-GLYCOSYLATION PROTEIN EOS1"/>
    <property type="match status" value="1"/>
</dbReference>
<gene>
    <name evidence="3" type="ORF">N7468_009071</name>
</gene>
<accession>A0A9W9NH44</accession>
<feature type="transmembrane region" description="Helical" evidence="2">
    <location>
        <begin position="163"/>
        <end position="185"/>
    </location>
</feature>
<feature type="compositionally biased region" description="Pro residues" evidence="1">
    <location>
        <begin position="8"/>
        <end position="18"/>
    </location>
</feature>
<feature type="transmembrane region" description="Helical" evidence="2">
    <location>
        <begin position="197"/>
        <end position="217"/>
    </location>
</feature>
<reference evidence="3" key="1">
    <citation type="submission" date="2022-11" db="EMBL/GenBank/DDBJ databases">
        <authorList>
            <person name="Petersen C."/>
        </authorList>
    </citation>
    <scope>NUCLEOTIDE SEQUENCE</scope>
    <source>
        <strain evidence="3">IBT 19713</strain>
    </source>
</reference>
<dbReference type="InterPro" id="IPR021100">
    <property type="entry name" value="N-glycosylation_EOS1"/>
</dbReference>
<feature type="transmembrane region" description="Helical" evidence="2">
    <location>
        <begin position="229"/>
        <end position="246"/>
    </location>
</feature>
<name>A0A9W9NH44_9EURO</name>
<reference evidence="3" key="2">
    <citation type="journal article" date="2023" name="IMA Fungus">
        <title>Comparative genomic study of the Penicillium genus elucidates a diverse pangenome and 15 lateral gene transfer events.</title>
        <authorList>
            <person name="Petersen C."/>
            <person name="Sorensen T."/>
            <person name="Nielsen M.R."/>
            <person name="Sondergaard T.E."/>
            <person name="Sorensen J.L."/>
            <person name="Fitzpatrick D.A."/>
            <person name="Frisvad J.C."/>
            <person name="Nielsen K.L."/>
        </authorList>
    </citation>
    <scope>NUCLEOTIDE SEQUENCE</scope>
    <source>
        <strain evidence="3">IBT 19713</strain>
    </source>
</reference>
<proteinExistence type="predicted"/>
<feature type="transmembrane region" description="Helical" evidence="2">
    <location>
        <begin position="258"/>
        <end position="280"/>
    </location>
</feature>
<sequence length="320" mass="34944">MAPHRNGSPPPYSPPQPPSTQAALDLVRPSEAPELLRPSAPLQAAQADKGVASEPSPAAPPSPSSSAPPTPLGSDAGQAGPSPLHPRVAVILGVDRRWYIPLLVCRALSTLPAAWWGLRCAFTFLAELLHIRPGMGREGWAAAIVGSVGQDWDVERRFRVTEVALAIMWCCASAYLSYFFADCMMSRWLLNYTPPAVVIRLLTTNGLIAYITSWVTYLSGASSDPRHLLPAWISITTTLTFVYHATQNHTTIKRETAASLLVVSIASFLSMSSLLLQLHLTRENDPEVPLFVITQKLWDWAVTIFMRMRVADDRVPTGKA</sequence>
<keyword evidence="2" id="KW-1133">Transmembrane helix</keyword>
<keyword evidence="2" id="KW-0812">Transmembrane</keyword>